<keyword evidence="2" id="KW-1133">Transmembrane helix</keyword>
<dbReference type="Proteomes" id="UP000803884">
    <property type="component" value="Unassembled WGS sequence"/>
</dbReference>
<comment type="caution">
    <text evidence="4">The sequence shown here is derived from an EMBL/GenBank/DDBJ whole genome shotgun (WGS) entry which is preliminary data.</text>
</comment>
<feature type="transmembrane region" description="Helical" evidence="2">
    <location>
        <begin position="74"/>
        <end position="95"/>
    </location>
</feature>
<protein>
    <recommendedName>
        <fullName evidence="3">DUF3533 domain-containing protein</fullName>
    </recommendedName>
</protein>
<feature type="transmembrane region" description="Helical" evidence="2">
    <location>
        <begin position="329"/>
        <end position="350"/>
    </location>
</feature>
<evidence type="ECO:0000256" key="2">
    <source>
        <dbReference type="SAM" id="Phobius"/>
    </source>
</evidence>
<reference evidence="4 5" key="1">
    <citation type="journal article" date="2020" name="Microbiol. Resour. Announc.">
        <title>Draft Genome Sequence of a Cladosporium Species Isolated from the Mesophotic Ascidian Didemnum maculosum.</title>
        <authorList>
            <person name="Gioti A."/>
            <person name="Siaperas R."/>
            <person name="Nikolaivits E."/>
            <person name="Le Goff G."/>
            <person name="Ouazzani J."/>
            <person name="Kotoulas G."/>
            <person name="Topakas E."/>
        </authorList>
    </citation>
    <scope>NUCLEOTIDE SEQUENCE [LARGE SCALE GENOMIC DNA]</scope>
    <source>
        <strain evidence="4 5">TM138-S3</strain>
    </source>
</reference>
<feature type="transmembrane region" description="Helical" evidence="2">
    <location>
        <begin position="391"/>
        <end position="411"/>
    </location>
</feature>
<dbReference type="GeneID" id="96009009"/>
<dbReference type="Pfam" id="PF12051">
    <property type="entry name" value="DUF3533"/>
    <property type="match status" value="1"/>
</dbReference>
<keyword evidence="5" id="KW-1185">Reference proteome</keyword>
<evidence type="ECO:0000313" key="4">
    <source>
        <dbReference type="EMBL" id="KAL1583426.1"/>
    </source>
</evidence>
<dbReference type="PANTHER" id="PTHR34814:SF1">
    <property type="entry name" value="NITROSOGUANIDINE RESISTANCE PROTEIN SNG1"/>
    <property type="match status" value="1"/>
</dbReference>
<evidence type="ECO:0000313" key="5">
    <source>
        <dbReference type="Proteomes" id="UP000803884"/>
    </source>
</evidence>
<feature type="transmembrane region" description="Helical" evidence="2">
    <location>
        <begin position="418"/>
        <end position="436"/>
    </location>
</feature>
<sequence length="509" mass="57241">MSTNLKDRRTERVAEGDTQAQREAGSDETSGEAQKGEESQNGSDQEKQGGGPPASVGFWDHRLHHVRKEAFTKWTITTGFLMAFILGCLSLYWGVFTHIEENLSTLIVYVVDFDAQAAPFNTSGIQPVVGPQIVQLAQQLVASPTPNLGYRSLPPSDFNYDPLLVRQAVYDWDAWVAIIVNPNATSMLYSAVQNGNASYDPMGACQLVYLQARDETNWSNYLFPHISQLLTQATSTVGQVWARQTLQDATSNQTLLQSMSQAPQAVSPAIGFSMYNLRPFYPYVATPAVSIGLIYLIIVSFFSFSFYLPIHFKYLKPEGHPPLKFWQLVLWRWCATISAYFMLSLAYSLISLAFQINFYGGVPHTGDPTQVTPIVDGYKNANAYGHGAFPVYWMLNFFGMIALGLACENVAMIIGQPWTGLWLIFWVITNVSTSFYDVGLEPGFFQWGYAWPLHYVVEGSRQILFDLHSRIGLDFGVLIAWGAVNTALFPFACYFMRWKSKHHVHEYYK</sequence>
<feature type="domain" description="DUF3533" evidence="3">
    <location>
        <begin position="80"/>
        <end position="486"/>
    </location>
</feature>
<dbReference type="EMBL" id="JAAQHG020000035">
    <property type="protein sequence ID" value="KAL1583426.1"/>
    <property type="molecule type" value="Genomic_DNA"/>
</dbReference>
<evidence type="ECO:0000259" key="3">
    <source>
        <dbReference type="Pfam" id="PF12051"/>
    </source>
</evidence>
<dbReference type="PANTHER" id="PTHR34814">
    <property type="entry name" value="NITROSOGUANIDINE RESISTANCE PROTEIN SNG1"/>
    <property type="match status" value="1"/>
</dbReference>
<dbReference type="InterPro" id="IPR053001">
    <property type="entry name" value="MNNG_permease-like"/>
</dbReference>
<keyword evidence="2" id="KW-0812">Transmembrane</keyword>
<feature type="transmembrane region" description="Helical" evidence="2">
    <location>
        <begin position="280"/>
        <end position="308"/>
    </location>
</feature>
<accession>A0AB34KGZ2</accession>
<feature type="region of interest" description="Disordered" evidence="1">
    <location>
        <begin position="1"/>
        <end position="56"/>
    </location>
</feature>
<proteinExistence type="predicted"/>
<feature type="compositionally biased region" description="Basic and acidic residues" evidence="1">
    <location>
        <begin position="1"/>
        <end position="15"/>
    </location>
</feature>
<dbReference type="AlphaFoldDB" id="A0AB34KGZ2"/>
<name>A0AB34KGZ2_9PEZI</name>
<dbReference type="InterPro" id="IPR022703">
    <property type="entry name" value="DUF3533"/>
</dbReference>
<feature type="transmembrane region" description="Helical" evidence="2">
    <location>
        <begin position="475"/>
        <end position="495"/>
    </location>
</feature>
<keyword evidence="2" id="KW-0472">Membrane</keyword>
<organism evidence="4 5">
    <name type="scientific">Cladosporium halotolerans</name>
    <dbReference type="NCBI Taxonomy" id="1052096"/>
    <lineage>
        <taxon>Eukaryota</taxon>
        <taxon>Fungi</taxon>
        <taxon>Dikarya</taxon>
        <taxon>Ascomycota</taxon>
        <taxon>Pezizomycotina</taxon>
        <taxon>Dothideomycetes</taxon>
        <taxon>Dothideomycetidae</taxon>
        <taxon>Cladosporiales</taxon>
        <taxon>Cladosporiaceae</taxon>
        <taxon>Cladosporium</taxon>
    </lineage>
</organism>
<dbReference type="RefSeq" id="XP_069226533.1">
    <property type="nucleotide sequence ID" value="XM_069376171.1"/>
</dbReference>
<dbReference type="GO" id="GO:0016020">
    <property type="term" value="C:membrane"/>
    <property type="evidence" value="ECO:0007669"/>
    <property type="project" value="TreeGrafter"/>
</dbReference>
<gene>
    <name evidence="4" type="ORF">WHR41_07567</name>
</gene>
<evidence type="ECO:0000256" key="1">
    <source>
        <dbReference type="SAM" id="MobiDB-lite"/>
    </source>
</evidence>